<sequence>MKMGMPEELNIDVALPFDHTALISLDCQTQQLFITANKDSDQFNRSTGETLNHSMLKEAEGAWLETCVELCTCECVASNHMYQGVIMLRA</sequence>
<organism evidence="1">
    <name type="scientific">Nothobranchius furzeri</name>
    <name type="common">Turquoise killifish</name>
    <dbReference type="NCBI Taxonomy" id="105023"/>
    <lineage>
        <taxon>Eukaryota</taxon>
        <taxon>Metazoa</taxon>
        <taxon>Chordata</taxon>
        <taxon>Craniata</taxon>
        <taxon>Vertebrata</taxon>
        <taxon>Euteleostomi</taxon>
        <taxon>Actinopterygii</taxon>
        <taxon>Neopterygii</taxon>
        <taxon>Teleostei</taxon>
        <taxon>Neoteleostei</taxon>
        <taxon>Acanthomorphata</taxon>
        <taxon>Ovalentaria</taxon>
        <taxon>Atherinomorphae</taxon>
        <taxon>Cyprinodontiformes</taxon>
        <taxon>Nothobranchiidae</taxon>
        <taxon>Nothobranchius</taxon>
    </lineage>
</organism>
<protein>
    <submittedName>
        <fullName evidence="1">Uncharacterized protein</fullName>
    </submittedName>
</protein>
<name>A0A1A8B7X9_NOTFU</name>
<feature type="non-terminal residue" evidence="1">
    <location>
        <position position="90"/>
    </location>
</feature>
<proteinExistence type="predicted"/>
<reference evidence="1" key="2">
    <citation type="submission" date="2016-06" db="EMBL/GenBank/DDBJ databases">
        <title>The genome of a short-lived fish provides insights into sex chromosome evolution and the genetic control of aging.</title>
        <authorList>
            <person name="Reichwald K."/>
            <person name="Felder M."/>
            <person name="Petzold A."/>
            <person name="Koch P."/>
            <person name="Groth M."/>
            <person name="Platzer M."/>
        </authorList>
    </citation>
    <scope>NUCLEOTIDE SEQUENCE</scope>
    <source>
        <tissue evidence="1">Brain</tissue>
    </source>
</reference>
<evidence type="ECO:0000313" key="1">
    <source>
        <dbReference type="EMBL" id="SBP63627.1"/>
    </source>
</evidence>
<accession>A0A1A8B7X9</accession>
<dbReference type="EMBL" id="HADY01025142">
    <property type="protein sequence ID" value="SBP63627.1"/>
    <property type="molecule type" value="Transcribed_RNA"/>
</dbReference>
<gene>
    <name evidence="1" type="primary">Nfu_g_1_015098</name>
</gene>
<dbReference type="AlphaFoldDB" id="A0A1A8B7X9"/>
<reference evidence="1" key="1">
    <citation type="submission" date="2016-05" db="EMBL/GenBank/DDBJ databases">
        <authorList>
            <person name="Lavstsen T."/>
            <person name="Jespersen J.S."/>
        </authorList>
    </citation>
    <scope>NUCLEOTIDE SEQUENCE</scope>
    <source>
        <tissue evidence="1">Brain</tissue>
    </source>
</reference>